<dbReference type="AlphaFoldDB" id="A0A975GPE9"/>
<keyword evidence="2" id="KW-1185">Reference proteome</keyword>
<reference evidence="1" key="1">
    <citation type="journal article" date="2021" name="Microb. Physiol.">
        <title>Proteogenomic Insights into the Physiology of Marine, Sulfate-Reducing, Filamentous Desulfonema limicola and Desulfonema magnum.</title>
        <authorList>
            <person name="Schnaars V."/>
            <person name="Wohlbrand L."/>
            <person name="Scheve S."/>
            <person name="Hinrichs C."/>
            <person name="Reinhardt R."/>
            <person name="Rabus R."/>
        </authorList>
    </citation>
    <scope>NUCLEOTIDE SEQUENCE</scope>
    <source>
        <strain evidence="1">4be13</strain>
    </source>
</reference>
<dbReference type="KEGG" id="dmm:dnm_038750"/>
<name>A0A975GPE9_9BACT</name>
<evidence type="ECO:0000313" key="2">
    <source>
        <dbReference type="Proteomes" id="UP000663722"/>
    </source>
</evidence>
<evidence type="ECO:0000313" key="1">
    <source>
        <dbReference type="EMBL" id="QTA87838.1"/>
    </source>
</evidence>
<gene>
    <name evidence="1" type="ORF">dnm_038750</name>
</gene>
<accession>A0A975GPE9</accession>
<dbReference type="Proteomes" id="UP000663722">
    <property type="component" value="Chromosome"/>
</dbReference>
<organism evidence="1 2">
    <name type="scientific">Desulfonema magnum</name>
    <dbReference type="NCBI Taxonomy" id="45655"/>
    <lineage>
        <taxon>Bacteria</taxon>
        <taxon>Pseudomonadati</taxon>
        <taxon>Thermodesulfobacteriota</taxon>
        <taxon>Desulfobacteria</taxon>
        <taxon>Desulfobacterales</taxon>
        <taxon>Desulfococcaceae</taxon>
        <taxon>Desulfonema</taxon>
    </lineage>
</organism>
<sequence>MVKISIGRMTYESFDTLACRTNINSVQIGKNQFAKCCEGAVGYASGT</sequence>
<protein>
    <submittedName>
        <fullName evidence="1">Uncharacterized protein</fullName>
    </submittedName>
</protein>
<dbReference type="EMBL" id="CP061800">
    <property type="protein sequence ID" value="QTA87838.1"/>
    <property type="molecule type" value="Genomic_DNA"/>
</dbReference>
<proteinExistence type="predicted"/>